<feature type="binding site" evidence="9">
    <location>
        <position position="483"/>
    </location>
    <ligand>
        <name>ATP</name>
        <dbReference type="ChEBI" id="CHEBI:30616"/>
    </ligand>
</feature>
<keyword evidence="5 9" id="KW-0547">Nucleotide-binding</keyword>
<feature type="region of interest" description="Disordered" evidence="10">
    <location>
        <begin position="1027"/>
        <end position="1077"/>
    </location>
</feature>
<feature type="binding site" evidence="9">
    <location>
        <position position="747"/>
    </location>
    <ligand>
        <name>acetyl-CoA</name>
        <dbReference type="ChEBI" id="CHEBI:57288"/>
    </ligand>
</feature>
<evidence type="ECO:0000256" key="8">
    <source>
        <dbReference type="ARBA" id="ARBA00023315"/>
    </source>
</evidence>
<dbReference type="GO" id="GO:0051392">
    <property type="term" value="F:tRNA cytidine N4-acetyltransferase activity"/>
    <property type="evidence" value="ECO:0007669"/>
    <property type="project" value="RHEA"/>
</dbReference>
<dbReference type="HAMAP" id="MF_03211">
    <property type="entry name" value="RNA_acetyltr_Nat10"/>
    <property type="match status" value="1"/>
</dbReference>
<evidence type="ECO:0000256" key="4">
    <source>
        <dbReference type="ARBA" id="ARBA00022694"/>
    </source>
</evidence>
<evidence type="ECO:0000256" key="6">
    <source>
        <dbReference type="ARBA" id="ARBA00022840"/>
    </source>
</evidence>
<dbReference type="Gene3D" id="3.40.50.300">
    <property type="entry name" value="P-loop containing nucleotide triphosphate hydrolases"/>
    <property type="match status" value="1"/>
</dbReference>
<comment type="catalytic activity">
    <reaction evidence="9">
        <text>a cytidine in tRNA + acetyl-CoA + ATP + H2O = an N(4)-acetylcytidine in tRNA + ADP + phosphate + CoA + H(+)</text>
        <dbReference type="Rhea" id="RHEA:53876"/>
        <dbReference type="Rhea" id="RHEA-COMP:13670"/>
        <dbReference type="Rhea" id="RHEA-COMP:13671"/>
        <dbReference type="ChEBI" id="CHEBI:15377"/>
        <dbReference type="ChEBI" id="CHEBI:15378"/>
        <dbReference type="ChEBI" id="CHEBI:30616"/>
        <dbReference type="ChEBI" id="CHEBI:43474"/>
        <dbReference type="ChEBI" id="CHEBI:57287"/>
        <dbReference type="ChEBI" id="CHEBI:57288"/>
        <dbReference type="ChEBI" id="CHEBI:74900"/>
        <dbReference type="ChEBI" id="CHEBI:82748"/>
        <dbReference type="ChEBI" id="CHEBI:456216"/>
    </reaction>
</comment>
<evidence type="ECO:0000256" key="2">
    <source>
        <dbReference type="ARBA" id="ARBA00022552"/>
    </source>
</evidence>
<protein>
    <recommendedName>
        <fullName evidence="9">RNA cytidine acetyltransferase</fullName>
        <ecNumber evidence="9">2.3.1.-</ecNumber>
    </recommendedName>
    <alternativeName>
        <fullName evidence="9">18S rRNA cytosine acetyltransferase</fullName>
    </alternativeName>
</protein>
<evidence type="ECO:0000313" key="16">
    <source>
        <dbReference type="Proteomes" id="UP000245946"/>
    </source>
</evidence>
<dbReference type="FunFam" id="3.40.50.11040:FF:000002">
    <property type="entry name" value="RNA cytidine acetyltransferase"/>
    <property type="match status" value="1"/>
</dbReference>
<dbReference type="Pfam" id="PF13718">
    <property type="entry name" value="GNAT_acetyltr_2"/>
    <property type="match status" value="1"/>
</dbReference>
<evidence type="ECO:0000256" key="3">
    <source>
        <dbReference type="ARBA" id="ARBA00022679"/>
    </source>
</evidence>
<dbReference type="AlphaFoldDB" id="A0A316Z4U3"/>
<comment type="subunit">
    <text evidence="9">Interacts with TAN1.</text>
</comment>
<evidence type="ECO:0000256" key="5">
    <source>
        <dbReference type="ARBA" id="ARBA00022741"/>
    </source>
</evidence>
<dbReference type="STRING" id="58919.A0A316Z4U3"/>
<dbReference type="InterPro" id="IPR027417">
    <property type="entry name" value="P-loop_NTPase"/>
</dbReference>
<dbReference type="Gene3D" id="3.40.50.11040">
    <property type="match status" value="1"/>
</dbReference>
<dbReference type="Pfam" id="PF05127">
    <property type="entry name" value="NAT10_TcmA_helicase"/>
    <property type="match status" value="1"/>
</dbReference>
<keyword evidence="16" id="KW-1185">Reference proteome</keyword>
<evidence type="ECO:0000256" key="7">
    <source>
        <dbReference type="ARBA" id="ARBA00023242"/>
    </source>
</evidence>
<dbReference type="Proteomes" id="UP000245946">
    <property type="component" value="Unassembled WGS sequence"/>
</dbReference>
<dbReference type="GO" id="GO:0051391">
    <property type="term" value="P:tRNA acetylation"/>
    <property type="evidence" value="ECO:0007669"/>
    <property type="project" value="UniProtKB-UniRule"/>
</dbReference>
<dbReference type="OrthoDB" id="10067491at2759"/>
<dbReference type="GO" id="GO:0000049">
    <property type="term" value="F:tRNA binding"/>
    <property type="evidence" value="ECO:0007669"/>
    <property type="project" value="TreeGrafter"/>
</dbReference>
<proteinExistence type="inferred from homology"/>
<organism evidence="15 16">
    <name type="scientific">Tilletiopsis washingtonensis</name>
    <dbReference type="NCBI Taxonomy" id="58919"/>
    <lineage>
        <taxon>Eukaryota</taxon>
        <taxon>Fungi</taxon>
        <taxon>Dikarya</taxon>
        <taxon>Basidiomycota</taxon>
        <taxon>Ustilaginomycotina</taxon>
        <taxon>Exobasidiomycetes</taxon>
        <taxon>Entylomatales</taxon>
        <taxon>Entylomatales incertae sedis</taxon>
        <taxon>Tilletiopsis</taxon>
    </lineage>
</organism>
<dbReference type="GO" id="GO:0005730">
    <property type="term" value="C:nucleolus"/>
    <property type="evidence" value="ECO:0007669"/>
    <property type="project" value="UniProtKB-SubCell"/>
</dbReference>
<feature type="domain" description="Possible tRNA binding" evidence="14">
    <location>
        <begin position="896"/>
        <end position="1023"/>
    </location>
</feature>
<feature type="binding site" evidence="9">
    <location>
        <begin position="647"/>
        <end position="653"/>
    </location>
    <ligand>
        <name>acetyl-CoA</name>
        <dbReference type="ChEBI" id="CHEBI:57288"/>
    </ligand>
</feature>
<dbReference type="Pfam" id="PF08351">
    <property type="entry name" value="TmcA_N"/>
    <property type="match status" value="1"/>
</dbReference>
<dbReference type="GO" id="GO:0030686">
    <property type="term" value="C:90S preribosome"/>
    <property type="evidence" value="ECO:0007669"/>
    <property type="project" value="TreeGrafter"/>
</dbReference>
<feature type="binding site" evidence="9">
    <location>
        <begin position="640"/>
        <end position="642"/>
    </location>
    <ligand>
        <name>acetyl-CoA</name>
        <dbReference type="ChEBI" id="CHEBI:57288"/>
    </ligand>
</feature>
<dbReference type="EMBL" id="KZ819306">
    <property type="protein sequence ID" value="PWN95225.1"/>
    <property type="molecule type" value="Genomic_DNA"/>
</dbReference>
<reference evidence="15 16" key="1">
    <citation type="journal article" date="2018" name="Mol. Biol. Evol.">
        <title>Broad Genomic Sampling Reveals a Smut Pathogenic Ancestry of the Fungal Clade Ustilaginomycotina.</title>
        <authorList>
            <person name="Kijpornyongpan T."/>
            <person name="Mondo S.J."/>
            <person name="Barry K."/>
            <person name="Sandor L."/>
            <person name="Lee J."/>
            <person name="Lipzen A."/>
            <person name="Pangilinan J."/>
            <person name="LaButti K."/>
            <person name="Hainaut M."/>
            <person name="Henrissat B."/>
            <person name="Grigoriev I.V."/>
            <person name="Spatafora J.W."/>
            <person name="Aime M.C."/>
        </authorList>
    </citation>
    <scope>NUCLEOTIDE SEQUENCE [LARGE SCALE GENOMIC DNA]</scope>
    <source>
        <strain evidence="15 16">MCA 4186</strain>
    </source>
</reference>
<dbReference type="EC" id="2.3.1.-" evidence="9"/>
<dbReference type="GO" id="GO:1904812">
    <property type="term" value="P:rRNA acetylation involved in maturation of SSU-rRNA"/>
    <property type="evidence" value="ECO:0007669"/>
    <property type="project" value="InterPro"/>
</dbReference>
<keyword evidence="2 9" id="KW-0698">rRNA processing</keyword>
<evidence type="ECO:0000256" key="9">
    <source>
        <dbReference type="HAMAP-Rule" id="MF_03211"/>
    </source>
</evidence>
<comment type="similarity">
    <text evidence="9">Belongs to the RNA cytidine acetyltransferase family. NAT10 subfamily.</text>
</comment>
<evidence type="ECO:0000259" key="13">
    <source>
        <dbReference type="Pfam" id="PF13718"/>
    </source>
</evidence>
<dbReference type="GO" id="GO:0005524">
    <property type="term" value="F:ATP binding"/>
    <property type="evidence" value="ECO:0007669"/>
    <property type="project" value="UniProtKB-UniRule"/>
</dbReference>
<dbReference type="Gene3D" id="3.40.630.30">
    <property type="match status" value="1"/>
</dbReference>
<comment type="catalytic activity">
    <reaction evidence="9">
        <text>a cytidine in 18S rRNA + acetyl-CoA + ATP + H2O = an N(4)-acetylcytidine in 18S rRNA + ADP + phosphate + CoA + H(+)</text>
        <dbReference type="Rhea" id="RHEA:51424"/>
        <dbReference type="Rhea" id="RHEA-COMP:13575"/>
        <dbReference type="Rhea" id="RHEA-COMP:13576"/>
        <dbReference type="ChEBI" id="CHEBI:15377"/>
        <dbReference type="ChEBI" id="CHEBI:15378"/>
        <dbReference type="ChEBI" id="CHEBI:30616"/>
        <dbReference type="ChEBI" id="CHEBI:43474"/>
        <dbReference type="ChEBI" id="CHEBI:57287"/>
        <dbReference type="ChEBI" id="CHEBI:57288"/>
        <dbReference type="ChEBI" id="CHEBI:74900"/>
        <dbReference type="ChEBI" id="CHEBI:82748"/>
        <dbReference type="ChEBI" id="CHEBI:456216"/>
    </reaction>
</comment>
<feature type="domain" description="Possible tRNA binding" evidence="14">
    <location>
        <begin position="781"/>
        <end position="878"/>
    </location>
</feature>
<dbReference type="InterPro" id="IPR033688">
    <property type="entry name" value="NAT10"/>
</dbReference>
<dbReference type="Pfam" id="PF13725">
    <property type="entry name" value="tRNA_bind_2"/>
    <property type="match status" value="2"/>
</dbReference>
<keyword evidence="4 9" id="KW-0819">tRNA processing</keyword>
<keyword evidence="7 9" id="KW-0539">Nucleus</keyword>
<dbReference type="PANTHER" id="PTHR10925:SF5">
    <property type="entry name" value="RNA CYTIDINE ACETYLTRANSFERASE"/>
    <property type="match status" value="1"/>
</dbReference>
<keyword evidence="8 9" id="KW-0012">Acyltransferase</keyword>
<name>A0A316Z4U3_9BASI</name>
<keyword evidence="6 9" id="KW-0067">ATP-binding</keyword>
<sequence>MRKQLDARIAALIRSGIAAQHRSFFVLVGDHSRDQIVNLHFLLSSARTAARPSVLWCYKADLGFTTHRKKREAKIKRDVQRGIRDKDSASPFELFVGVTDIRYCYYKETEKVLGNTYGMLVLQDFEALTPNLLARTIETVEGGGVVVLMLKTMSSLRQLYGVAMDVHKSYRSNFSSADPVARFNERFLLSLASCERALFLDDELNVLPVSRGRDIVAPEEGARPRRKGDEELQWILDETKGTNVVGDVVKHCKTRDQAKGVLTILDVLASSQLATTVALTAGRGRGKSAALGLCMAAAVAHGYANIFVTSPAPSNLRTLFEFLFKGLTALGYDEVSDWSVQRGVGEWKDAVVRVNIFRGHRQTIQYIDPADSHVLGQAELVVVDEAAAIPLALVRNLMGPYLVFLSSTINGYEGTGRSLSLKLIQQLREGASKTDEDDGSAAALVRKSTSSSSKLGAKALTAEHSGALGARSLKEVTLEEPIRYGAGDAVEAWLHNLLCLDASLTPLSARGSPHPSTCTLFGINRDALFSYHPASEVFLQRVMALYVAAHYKNSPNDLQLMSDAPAHRLFVLLGPREGNALPEPLAVVQVALEGNIARDSVMRSLARGTRESGDLIPWSMSQQFQDADFAALSGARVVRIAVHPEHARAGYGTRAVECLRAFYAGELLDADALAVRAARDAGAEEEDTFERARDAPAAALDADKVAVRDARRMPALLEKLEERRPEALDWIGVAFGHTPSLFRFWRRAGFVPLYLRQMASDLTGEHTSLMLRPLDAERPSWLQAFAEDFSRRFVSLLSFRFRTLESVSALTILETAASASRAAGELGAKLELPELRTLLSPFDMKRLDGYANSSLELPIVVDLLPALAGLYFMRRLRAVAESSAGAAEAVPADEEEELKLPALQSAILLAVGLQRKDIGDVERELSLPRAQAGALFVKAVRKILTSLRAIERSAASREMPAASSDAAAGFKPLARSLDDELKLAGDEAKEQRAEADKAKAGVSKLDGLEKYVIRATDGWEEAEAQVARAMQDAPGRNTIVSLRGEARDEASSPASDKGKKRSKSDDAARRGKKHKGK</sequence>
<keyword evidence="3 9" id="KW-0808">Transferase</keyword>
<dbReference type="InterPro" id="IPR000182">
    <property type="entry name" value="GNAT_dom"/>
</dbReference>
<evidence type="ECO:0000313" key="15">
    <source>
        <dbReference type="EMBL" id="PWN95225.1"/>
    </source>
</evidence>
<evidence type="ECO:0000259" key="11">
    <source>
        <dbReference type="Pfam" id="PF05127"/>
    </source>
</evidence>
<evidence type="ECO:0000256" key="1">
    <source>
        <dbReference type="ARBA" id="ARBA00004604"/>
    </source>
</evidence>
<dbReference type="GO" id="GO:1990883">
    <property type="term" value="F:18S rRNA cytidine N-acetyltransferase activity"/>
    <property type="evidence" value="ECO:0007669"/>
    <property type="project" value="TreeGrafter"/>
</dbReference>
<dbReference type="PANTHER" id="PTHR10925">
    <property type="entry name" value="N-ACETYLTRANSFERASE 10"/>
    <property type="match status" value="1"/>
</dbReference>
<evidence type="ECO:0000259" key="14">
    <source>
        <dbReference type="Pfam" id="PF13725"/>
    </source>
</evidence>
<feature type="binding site" evidence="9">
    <location>
        <begin position="284"/>
        <end position="293"/>
    </location>
    <ligand>
        <name>ATP</name>
        <dbReference type="ChEBI" id="CHEBI:30616"/>
    </ligand>
</feature>
<feature type="domain" description="TcmA/NAT10 helicase" evidence="11">
    <location>
        <begin position="279"/>
        <end position="501"/>
    </location>
</feature>
<feature type="domain" description="N-acetyltransferase" evidence="13">
    <location>
        <begin position="541"/>
        <end position="774"/>
    </location>
</feature>
<comment type="subcellular location">
    <subcellularLocation>
        <location evidence="1 9">Nucleus</location>
        <location evidence="1 9">Nucleolus</location>
    </subcellularLocation>
</comment>
<dbReference type="InterPro" id="IPR007807">
    <property type="entry name" value="TcmA/NAT10_helicase"/>
</dbReference>
<evidence type="ECO:0000256" key="10">
    <source>
        <dbReference type="SAM" id="MobiDB-lite"/>
    </source>
</evidence>
<dbReference type="InterPro" id="IPR027992">
    <property type="entry name" value="tRNA_bind_dom"/>
</dbReference>
<gene>
    <name evidence="9" type="primary">NAT10</name>
    <name evidence="15" type="ORF">FA09DRAFT_332384</name>
</gene>
<feature type="domain" description="TmcA/NAT10 N-terminal" evidence="12">
    <location>
        <begin position="1"/>
        <end position="201"/>
    </location>
</feature>
<dbReference type="InterPro" id="IPR013562">
    <property type="entry name" value="TmcA/NAT10_N"/>
</dbReference>
<accession>A0A316Z4U3</accession>
<comment type="function">
    <text evidence="9">RNA cytidine acetyltransferase with specificity toward both 18S rRNA and tRNAs. Catalyzes the formation of N(4)-acetylcytidine (ac4C) in 18S rRNA. Required for early nucleolar cleavages of precursor rRNA at sites A0, A1 and A2 during 18S rRNA synthesis. Catalyzes the formation of ac4C in serine and leucine tRNAs. Requires the tRNA-binding adapter protein TAN1 for full tRNA acetyltransferase activity but not for 18S rRNA acetylation.</text>
</comment>
<dbReference type="InterPro" id="IPR032672">
    <property type="entry name" value="TmcA/NAT10/Kre33"/>
</dbReference>
<evidence type="ECO:0000259" key="12">
    <source>
        <dbReference type="Pfam" id="PF08351"/>
    </source>
</evidence>